<keyword evidence="8 12" id="KW-0285">Flavoprotein</keyword>
<protein>
    <recommendedName>
        <fullName evidence="7 12">Coproporphyrinogen III oxidase</fullName>
        <ecNumber evidence="6 12">1.3.3.15</ecNumber>
    </recommendedName>
</protein>
<evidence type="ECO:0000256" key="12">
    <source>
        <dbReference type="RuleBase" id="RU364052"/>
    </source>
</evidence>
<evidence type="ECO:0000256" key="8">
    <source>
        <dbReference type="ARBA" id="ARBA00022630"/>
    </source>
</evidence>
<dbReference type="SUPFAM" id="SSF54373">
    <property type="entry name" value="FAD-linked reductases, C-terminal domain"/>
    <property type="match status" value="1"/>
</dbReference>
<dbReference type="InterPro" id="IPR004572">
    <property type="entry name" value="Protoporphyrinogen_oxidase"/>
</dbReference>
<dbReference type="Gene3D" id="1.10.3110.10">
    <property type="entry name" value="protoporphyrinogen ix oxidase, domain 3"/>
    <property type="match status" value="1"/>
</dbReference>
<evidence type="ECO:0000256" key="7">
    <source>
        <dbReference type="ARBA" id="ARBA00019046"/>
    </source>
</evidence>
<dbReference type="EMBL" id="CP065989">
    <property type="protein sequence ID" value="QQB13809.1"/>
    <property type="molecule type" value="Genomic_DNA"/>
</dbReference>
<keyword evidence="12" id="KW-0963">Cytoplasm</keyword>
<dbReference type="InterPro" id="IPR002937">
    <property type="entry name" value="Amino_oxidase"/>
</dbReference>
<dbReference type="Proteomes" id="UP000595374">
    <property type="component" value="Chromosome"/>
</dbReference>
<dbReference type="InterPro" id="IPR036188">
    <property type="entry name" value="FAD/NAD-bd_sf"/>
</dbReference>
<evidence type="ECO:0000313" key="15">
    <source>
        <dbReference type="Proteomes" id="UP000595374"/>
    </source>
</evidence>
<dbReference type="Pfam" id="PF01593">
    <property type="entry name" value="Amino_oxidase"/>
    <property type="match status" value="1"/>
</dbReference>
<evidence type="ECO:0000256" key="5">
    <source>
        <dbReference type="ARBA" id="ARBA00008310"/>
    </source>
</evidence>
<reference evidence="14 15" key="1">
    <citation type="submission" date="2020-12" db="EMBL/GenBank/DDBJ databases">
        <title>FDA dAtabase for Regulatory Grade micrObial Sequences (FDA-ARGOS): Supporting development and validation of Infectious Disease Dx tests.</title>
        <authorList>
            <person name="Sproer C."/>
            <person name="Gronow S."/>
            <person name="Severitt S."/>
            <person name="Schroder I."/>
            <person name="Tallon L."/>
            <person name="Sadzewicz L."/>
            <person name="Zhao X."/>
            <person name="Boylan J."/>
            <person name="Ott S."/>
            <person name="Bowen H."/>
            <person name="Vavikolanu K."/>
            <person name="Mehta A."/>
            <person name="Aluvathingal J."/>
            <person name="Nadendla S."/>
            <person name="Lowell S."/>
            <person name="Myers T."/>
            <person name="Yan Y."/>
            <person name="Sichtig H."/>
        </authorList>
    </citation>
    <scope>NUCLEOTIDE SEQUENCE [LARGE SCALE GENOMIC DNA]</scope>
    <source>
        <strain evidence="14 15">FDAARGOS_990</strain>
    </source>
</reference>
<dbReference type="AlphaFoldDB" id="A0A7T3ZY32"/>
<dbReference type="EC" id="1.3.3.15" evidence="6 12"/>
<comment type="pathway">
    <text evidence="4 12">Porphyrin-containing compound metabolism; protoheme biosynthesis.</text>
</comment>
<dbReference type="Gene3D" id="3.90.660.20">
    <property type="entry name" value="Protoporphyrinogen oxidase, mitochondrial, domain 2"/>
    <property type="match status" value="1"/>
</dbReference>
<dbReference type="PANTHER" id="PTHR42923:SF3">
    <property type="entry name" value="PROTOPORPHYRINOGEN OXIDASE"/>
    <property type="match status" value="1"/>
</dbReference>
<evidence type="ECO:0000256" key="10">
    <source>
        <dbReference type="ARBA" id="ARBA00023002"/>
    </source>
</evidence>
<evidence type="ECO:0000256" key="6">
    <source>
        <dbReference type="ARBA" id="ARBA00012402"/>
    </source>
</evidence>
<dbReference type="GO" id="GO:0005737">
    <property type="term" value="C:cytoplasm"/>
    <property type="evidence" value="ECO:0007669"/>
    <property type="project" value="UniProtKB-SubCell"/>
</dbReference>
<evidence type="ECO:0000313" key="14">
    <source>
        <dbReference type="EMBL" id="QQB13809.1"/>
    </source>
</evidence>
<evidence type="ECO:0000256" key="3">
    <source>
        <dbReference type="ARBA" id="ARBA00002185"/>
    </source>
</evidence>
<evidence type="ECO:0000256" key="2">
    <source>
        <dbReference type="ARBA" id="ARBA00001974"/>
    </source>
</evidence>
<comment type="similarity">
    <text evidence="5 12">Belongs to the protoporphyrinogen/coproporphyrinogen oxidase family. Coproporphyrinogen III oxidase subfamily.</text>
</comment>
<keyword evidence="10 12" id="KW-0560">Oxidoreductase</keyword>
<dbReference type="UniPathway" id="UPA00252"/>
<dbReference type="InterPro" id="IPR050464">
    <property type="entry name" value="Zeta_carotene_desat/Oxidored"/>
</dbReference>
<name>A0A7T3ZY32_9MICO</name>
<dbReference type="SUPFAM" id="SSF51905">
    <property type="entry name" value="FAD/NAD(P)-binding domain"/>
    <property type="match status" value="1"/>
</dbReference>
<comment type="catalytic activity">
    <reaction evidence="1">
        <text>coproporphyrinogen III + 3 O2 = coproporphyrin III + 3 H2O2</text>
        <dbReference type="Rhea" id="RHEA:43436"/>
        <dbReference type="ChEBI" id="CHEBI:15379"/>
        <dbReference type="ChEBI" id="CHEBI:16240"/>
        <dbReference type="ChEBI" id="CHEBI:57309"/>
        <dbReference type="ChEBI" id="CHEBI:131725"/>
        <dbReference type="EC" id="1.3.3.15"/>
    </reaction>
    <physiologicalReaction direction="left-to-right" evidence="1">
        <dbReference type="Rhea" id="RHEA:43437"/>
    </physiologicalReaction>
</comment>
<dbReference type="GO" id="GO:0006783">
    <property type="term" value="P:heme biosynthetic process"/>
    <property type="evidence" value="ECO:0007669"/>
    <property type="project" value="UniProtKB-UniRule"/>
</dbReference>
<dbReference type="GO" id="GO:0004729">
    <property type="term" value="F:oxygen-dependent protoporphyrinogen oxidase activity"/>
    <property type="evidence" value="ECO:0007669"/>
    <property type="project" value="UniProtKB-UniRule"/>
</dbReference>
<dbReference type="NCBIfam" id="TIGR00562">
    <property type="entry name" value="proto_IX_ox"/>
    <property type="match status" value="1"/>
</dbReference>
<accession>A0A7T3ZY32</accession>
<dbReference type="PANTHER" id="PTHR42923">
    <property type="entry name" value="PROTOPORPHYRINOGEN OXIDASE"/>
    <property type="match status" value="1"/>
</dbReference>
<comment type="subcellular location">
    <subcellularLocation>
        <location evidence="12">Cytoplasm</location>
    </subcellularLocation>
</comment>
<feature type="domain" description="Amine oxidase" evidence="13">
    <location>
        <begin position="11"/>
        <end position="460"/>
    </location>
</feature>
<sequence>MSRMTIVGGGISGLAVAHRLAAAHEVTVLEAGDRLGGCLKSTTLGGHVGVGLDLGAEASLVRRPETRELAAELGLDLEFPSPHHSSQVLAAGRLQAIPKRTIMGVPGDPEVVRDLLGDAATARIAAEVLTPALADPDTSVGEFLAARLGDDLVDTLVDPLLSGVYAGRCRDLSLAATVPALLPAAAAGTSVLDLVTALLAARDEQAAASDAAAPVFMSLVGGISRLIPALESAITAAGGRIRTHSPVTAVERRDDGTWTVTTPDGAHTADTVVLATPAPVTAGLLAEAAPGPARRLRAVPYASTALVVALLDLGDGPLTGSGFLVPAAADTFIKASTFASNKWPWLADRLPEGTALIRMSVGRFGDAPGTWQELDDTALRDRAFADWQEITGRSGDRIIVSQVQRWDDALPQYLPGHLGAMADLDADIGTIPGLEVVGSTYAGVGIPACLARAETVAQRLSRPADHHPTETKETL</sequence>
<dbReference type="RefSeq" id="WP_198498969.1">
    <property type="nucleotide sequence ID" value="NZ_CP065989.1"/>
</dbReference>
<keyword evidence="9 12" id="KW-0274">FAD</keyword>
<evidence type="ECO:0000256" key="9">
    <source>
        <dbReference type="ARBA" id="ARBA00022827"/>
    </source>
</evidence>
<comment type="function">
    <text evidence="3 12">Involved in coproporphyrin-dependent heme b biosynthesis. Catalyzes the oxidation of coproporphyrinogen III to coproporphyrin III.</text>
</comment>
<comment type="cofactor">
    <cofactor evidence="2 12">
        <name>FAD</name>
        <dbReference type="ChEBI" id="CHEBI:57692"/>
    </cofactor>
</comment>
<proteinExistence type="inferred from homology"/>
<organism evidence="14 15">
    <name type="scientific">Brevibacterium casei</name>
    <dbReference type="NCBI Taxonomy" id="33889"/>
    <lineage>
        <taxon>Bacteria</taxon>
        <taxon>Bacillati</taxon>
        <taxon>Actinomycetota</taxon>
        <taxon>Actinomycetes</taxon>
        <taxon>Micrococcales</taxon>
        <taxon>Brevibacteriaceae</taxon>
        <taxon>Brevibacterium</taxon>
    </lineage>
</organism>
<dbReference type="Gene3D" id="3.50.50.60">
    <property type="entry name" value="FAD/NAD(P)-binding domain"/>
    <property type="match status" value="1"/>
</dbReference>
<evidence type="ECO:0000256" key="11">
    <source>
        <dbReference type="ARBA" id="ARBA00023133"/>
    </source>
</evidence>
<keyword evidence="11 12" id="KW-0350">Heme biosynthesis</keyword>
<evidence type="ECO:0000256" key="4">
    <source>
        <dbReference type="ARBA" id="ARBA00004744"/>
    </source>
</evidence>
<evidence type="ECO:0000259" key="13">
    <source>
        <dbReference type="Pfam" id="PF01593"/>
    </source>
</evidence>
<gene>
    <name evidence="14" type="primary">hemG</name>
    <name evidence="14" type="ORF">I6H47_13585</name>
</gene>
<evidence type="ECO:0000256" key="1">
    <source>
        <dbReference type="ARBA" id="ARBA00001755"/>
    </source>
</evidence>